<organism evidence="1 2">
    <name type="scientific">Tuber melanosporum (strain Mel28)</name>
    <name type="common">Perigord black truffle</name>
    <dbReference type="NCBI Taxonomy" id="656061"/>
    <lineage>
        <taxon>Eukaryota</taxon>
        <taxon>Fungi</taxon>
        <taxon>Dikarya</taxon>
        <taxon>Ascomycota</taxon>
        <taxon>Pezizomycotina</taxon>
        <taxon>Pezizomycetes</taxon>
        <taxon>Pezizales</taxon>
        <taxon>Tuberaceae</taxon>
        <taxon>Tuber</taxon>
    </lineage>
</organism>
<gene>
    <name evidence="1" type="ORF">GSTUM_00009687001</name>
</gene>
<dbReference type="EMBL" id="FN430340">
    <property type="protein sequence ID" value="CAZ85089.1"/>
    <property type="molecule type" value="Genomic_DNA"/>
</dbReference>
<name>D5GKP6_TUBMM</name>
<keyword evidence="2" id="KW-1185">Reference proteome</keyword>
<dbReference type="RefSeq" id="XP_002840898.1">
    <property type="nucleotide sequence ID" value="XM_002840852.1"/>
</dbReference>
<dbReference type="InParanoid" id="D5GKP6"/>
<sequence length="57" mass="6185">MAMVEDVGRGERRKGGVLTLILPVRYSPAVLVRLLRVIAAVYYTSPGGCARLIRTGL</sequence>
<evidence type="ECO:0000313" key="2">
    <source>
        <dbReference type="Proteomes" id="UP000006911"/>
    </source>
</evidence>
<evidence type="ECO:0000313" key="1">
    <source>
        <dbReference type="EMBL" id="CAZ85089.1"/>
    </source>
</evidence>
<dbReference type="AlphaFoldDB" id="D5GKP6"/>
<proteinExistence type="predicted"/>
<dbReference type="Proteomes" id="UP000006911">
    <property type="component" value="Unassembled WGS sequence"/>
</dbReference>
<accession>D5GKP6</accession>
<dbReference type="HOGENOM" id="CLU_2998157_0_0_1"/>
<reference evidence="1 2" key="1">
    <citation type="journal article" date="2010" name="Nature">
        <title>Perigord black truffle genome uncovers evolutionary origins and mechanisms of symbiosis.</title>
        <authorList>
            <person name="Martin F."/>
            <person name="Kohler A."/>
            <person name="Murat C."/>
            <person name="Balestrini R."/>
            <person name="Coutinho P.M."/>
            <person name="Jaillon O."/>
            <person name="Montanini B."/>
            <person name="Morin E."/>
            <person name="Noel B."/>
            <person name="Percudani R."/>
            <person name="Porcel B."/>
            <person name="Rubini A."/>
            <person name="Amicucci A."/>
            <person name="Amselem J."/>
            <person name="Anthouard V."/>
            <person name="Arcioni S."/>
            <person name="Artiguenave F."/>
            <person name="Aury J.M."/>
            <person name="Ballario P."/>
            <person name="Bolchi A."/>
            <person name="Brenna A."/>
            <person name="Brun A."/>
            <person name="Buee M."/>
            <person name="Cantarel B."/>
            <person name="Chevalier G."/>
            <person name="Couloux A."/>
            <person name="Da Silva C."/>
            <person name="Denoeud F."/>
            <person name="Duplessis S."/>
            <person name="Ghignone S."/>
            <person name="Hilselberger B."/>
            <person name="Iotti M."/>
            <person name="Marcais B."/>
            <person name="Mello A."/>
            <person name="Miranda M."/>
            <person name="Pacioni G."/>
            <person name="Quesneville H."/>
            <person name="Riccioni C."/>
            <person name="Ruotolo R."/>
            <person name="Splivallo R."/>
            <person name="Stocchi V."/>
            <person name="Tisserant E."/>
            <person name="Viscomi A.R."/>
            <person name="Zambonelli A."/>
            <person name="Zampieri E."/>
            <person name="Henrissat B."/>
            <person name="Lebrun M.H."/>
            <person name="Paolocci F."/>
            <person name="Bonfante P."/>
            <person name="Ottonello S."/>
            <person name="Wincker P."/>
        </authorList>
    </citation>
    <scope>NUCLEOTIDE SEQUENCE [LARGE SCALE GENOMIC DNA]</scope>
    <source>
        <strain evidence="1 2">Mel28</strain>
    </source>
</reference>
<protein>
    <submittedName>
        <fullName evidence="1">(Perigord truffle) hypothetical protein</fullName>
    </submittedName>
</protein>
<dbReference type="GeneID" id="9184751"/>
<dbReference type="KEGG" id="tml:GSTUM_00009687001"/>